<protein>
    <submittedName>
        <fullName evidence="1">Uncharacterized protein</fullName>
    </submittedName>
</protein>
<evidence type="ECO:0000313" key="2">
    <source>
        <dbReference type="Proteomes" id="UP000240381"/>
    </source>
</evidence>
<organism evidence="1 2">
    <name type="scientific">Candidatus Marsarchaeota G2 archaeon ECH_B_SAG-F08</name>
    <dbReference type="NCBI Taxonomy" id="1978165"/>
    <lineage>
        <taxon>Archaea</taxon>
        <taxon>Candidatus Marsarchaeota</taxon>
        <taxon>Candidatus Marsarchaeota group 2</taxon>
    </lineage>
</organism>
<comment type="caution">
    <text evidence="1">The sequence shown here is derived from an EMBL/GenBank/DDBJ whole genome shotgun (WGS) entry which is preliminary data.</text>
</comment>
<sequence length="60" mass="6760">MLLELLPKALEPVAEGWWAMAITFGKNILCETILNLNSGDDEPRFTLKLVSKKSRAEPLF</sequence>
<dbReference type="Proteomes" id="UP000240381">
    <property type="component" value="Unassembled WGS sequence"/>
</dbReference>
<dbReference type="AlphaFoldDB" id="A0A2R6BG01"/>
<reference evidence="1 2" key="1">
    <citation type="submission" date="2017-04" db="EMBL/GenBank/DDBJ databases">
        <title>Novel microbial lineages endemic to geothermal iron-oxide mats fill important gaps in the evolutionary history of Archaea.</title>
        <authorList>
            <person name="Jay Z.J."/>
            <person name="Beam J.P."/>
            <person name="Dlakic M."/>
            <person name="Rusch D.B."/>
            <person name="Kozubal M.A."/>
            <person name="Inskeep W.P."/>
        </authorList>
    </citation>
    <scope>NUCLEOTIDE SEQUENCE [LARGE SCALE GENOMIC DNA]</scope>
    <source>
        <strain evidence="1">ECH_B_SAG-F08</strain>
    </source>
</reference>
<dbReference type="EMBL" id="NEXM01000054">
    <property type="protein sequence ID" value="PSN97582.1"/>
    <property type="molecule type" value="Genomic_DNA"/>
</dbReference>
<evidence type="ECO:0000313" key="1">
    <source>
        <dbReference type="EMBL" id="PSN97582.1"/>
    </source>
</evidence>
<proteinExistence type="predicted"/>
<gene>
    <name evidence="1" type="ORF">B9Q11_03800</name>
</gene>
<accession>A0A2R6BG01</accession>
<name>A0A2R6BG01_9ARCH</name>